<accession>A0ABZ0Y491</accession>
<sequence>MTRTPSSANASVTMRDTTPWCGARSDRQGNHAPLVSVITSSALASHAASINVDAISARLKKFITMGKEAQKSIMSWPSKF</sequence>
<dbReference type="Proteomes" id="UP001326110">
    <property type="component" value="Chromosome"/>
</dbReference>
<evidence type="ECO:0000313" key="3">
    <source>
        <dbReference type="Proteomes" id="UP001326110"/>
    </source>
</evidence>
<name>A0ABZ0Y491_9BURK</name>
<gene>
    <name evidence="2" type="ORF">SR858_07780</name>
</gene>
<dbReference type="RefSeq" id="WP_019922183.1">
    <property type="nucleotide sequence ID" value="NZ_CP140152.1"/>
</dbReference>
<dbReference type="GeneID" id="43163901"/>
<dbReference type="EMBL" id="CP140152">
    <property type="protein sequence ID" value="WQH06217.1"/>
    <property type="molecule type" value="Genomic_DNA"/>
</dbReference>
<proteinExistence type="predicted"/>
<feature type="region of interest" description="Disordered" evidence="1">
    <location>
        <begin position="1"/>
        <end position="25"/>
    </location>
</feature>
<evidence type="ECO:0000313" key="2">
    <source>
        <dbReference type="EMBL" id="WQH06217.1"/>
    </source>
</evidence>
<protein>
    <submittedName>
        <fullName evidence="2">Uncharacterized protein</fullName>
    </submittedName>
</protein>
<evidence type="ECO:0000256" key="1">
    <source>
        <dbReference type="SAM" id="MobiDB-lite"/>
    </source>
</evidence>
<feature type="compositionally biased region" description="Polar residues" evidence="1">
    <location>
        <begin position="1"/>
        <end position="16"/>
    </location>
</feature>
<organism evidence="2 3">
    <name type="scientific">Duganella zoogloeoides</name>
    <dbReference type="NCBI Taxonomy" id="75659"/>
    <lineage>
        <taxon>Bacteria</taxon>
        <taxon>Pseudomonadati</taxon>
        <taxon>Pseudomonadota</taxon>
        <taxon>Betaproteobacteria</taxon>
        <taxon>Burkholderiales</taxon>
        <taxon>Oxalobacteraceae</taxon>
        <taxon>Telluria group</taxon>
        <taxon>Duganella</taxon>
    </lineage>
</organism>
<reference evidence="2 3" key="1">
    <citation type="submission" date="2023-11" db="EMBL/GenBank/DDBJ databases">
        <title>MicrobeMod: A computational toolkit for identifying prokaryotic methylation and restriction-modification with nanopore sequencing.</title>
        <authorList>
            <person name="Crits-Christoph A."/>
            <person name="Kang S.C."/>
            <person name="Lee H."/>
            <person name="Ostrov N."/>
        </authorList>
    </citation>
    <scope>NUCLEOTIDE SEQUENCE [LARGE SCALE GENOMIC DNA]</scope>
    <source>
        <strain evidence="2 3">ATCC 25935</strain>
    </source>
</reference>
<keyword evidence="3" id="KW-1185">Reference proteome</keyword>